<dbReference type="Gene3D" id="3.40.50.10770">
    <property type="entry name" value="Hypothetical protein VC1899 like domain (Restriction endonuclease-like)"/>
    <property type="match status" value="1"/>
</dbReference>
<evidence type="ECO:0000313" key="3">
    <source>
        <dbReference type="Proteomes" id="UP000050509"/>
    </source>
</evidence>
<dbReference type="AlphaFoldDB" id="A0A0P9H2E9"/>
<reference evidence="2 3" key="1">
    <citation type="submission" date="2015-09" db="EMBL/GenBank/DDBJ databases">
        <title>Draft genome sequence of Kouleothrix aurantiaca JCM 19913.</title>
        <authorList>
            <person name="Hemp J."/>
        </authorList>
    </citation>
    <scope>NUCLEOTIDE SEQUENCE [LARGE SCALE GENOMIC DNA]</scope>
    <source>
        <strain evidence="2 3">COM-B</strain>
    </source>
</reference>
<sequence>AALIMLGTRQATTAALLLGTLAVERVAFLLTDDTRKMPGDVAALLGRTTDGWLQPDGDHSTTLDVYRGLRRVLDAWPDVERARIAVDVTGGLKPMSVGVEKAAHVLGLQTIYVQSEYAKLPDGRFGPVAGTQRLVIPPDPYTVFGDLEAAEARRLYHAHDYAGAQRGFAELAARVPGADGARYADLARLAAVYAAWDVLDFPAALLYADALLAQPLAASELAPHTPTFARQRAMLRELDAVARSVVGRGQTAVATLANPDAMLPLLGTLHA</sequence>
<evidence type="ECO:0000259" key="1">
    <source>
        <dbReference type="Pfam" id="PF22205"/>
    </source>
</evidence>
<protein>
    <recommendedName>
        <fullName evidence="1">Csm6 6H domain-containing protein</fullName>
    </recommendedName>
</protein>
<comment type="caution">
    <text evidence="2">The sequence shown here is derived from an EMBL/GenBank/DDBJ whole genome shotgun (WGS) entry which is preliminary data.</text>
</comment>
<dbReference type="Pfam" id="PF22205">
    <property type="entry name" value="Csm6_6H"/>
    <property type="match status" value="1"/>
</dbReference>
<dbReference type="NCBIfam" id="TIGR02710">
    <property type="entry name" value="TIGR02710 family CRISPR-associated CARF protein"/>
    <property type="match status" value="1"/>
</dbReference>
<name>A0A0P9H2E9_9CHLR</name>
<dbReference type="EMBL" id="LJCR01002839">
    <property type="protein sequence ID" value="KPV48214.1"/>
    <property type="molecule type" value="Genomic_DNA"/>
</dbReference>
<keyword evidence="3" id="KW-1185">Reference proteome</keyword>
<feature type="non-terminal residue" evidence="2">
    <location>
        <position position="271"/>
    </location>
</feature>
<organism evidence="2 3">
    <name type="scientific">Kouleothrix aurantiaca</name>
    <dbReference type="NCBI Taxonomy" id="186479"/>
    <lineage>
        <taxon>Bacteria</taxon>
        <taxon>Bacillati</taxon>
        <taxon>Chloroflexota</taxon>
        <taxon>Chloroflexia</taxon>
        <taxon>Chloroflexales</taxon>
        <taxon>Roseiflexineae</taxon>
        <taxon>Roseiflexaceae</taxon>
        <taxon>Kouleothrix</taxon>
    </lineage>
</organism>
<evidence type="ECO:0000313" key="2">
    <source>
        <dbReference type="EMBL" id="KPV48214.1"/>
    </source>
</evidence>
<gene>
    <name evidence="2" type="ORF">SE17_39275</name>
</gene>
<feature type="non-terminal residue" evidence="2">
    <location>
        <position position="1"/>
    </location>
</feature>
<dbReference type="InterPro" id="IPR014082">
    <property type="entry name" value="CRISPR-assoc_prot_Cas02710"/>
</dbReference>
<dbReference type="InterPro" id="IPR054008">
    <property type="entry name" value="Csm6_6H"/>
</dbReference>
<accession>A0A0P9H2E9</accession>
<feature type="domain" description="Csm6 6H" evidence="1">
    <location>
        <begin position="144"/>
        <end position="217"/>
    </location>
</feature>
<dbReference type="Proteomes" id="UP000050509">
    <property type="component" value="Unassembled WGS sequence"/>
</dbReference>
<proteinExistence type="predicted"/>